<keyword evidence="2" id="KW-1185">Reference proteome</keyword>
<protein>
    <submittedName>
        <fullName evidence="1">Uncharacterized protein</fullName>
    </submittedName>
</protein>
<proteinExistence type="predicted"/>
<comment type="caution">
    <text evidence="1">The sequence shown here is derived from an EMBL/GenBank/DDBJ whole genome shotgun (WGS) entry which is preliminary data.</text>
</comment>
<accession>A0AA35WUL9</accession>
<dbReference type="EMBL" id="CASHTH010002267">
    <property type="protein sequence ID" value="CAI8027265.1"/>
    <property type="molecule type" value="Genomic_DNA"/>
</dbReference>
<evidence type="ECO:0000313" key="2">
    <source>
        <dbReference type="Proteomes" id="UP001174909"/>
    </source>
</evidence>
<evidence type="ECO:0000313" key="1">
    <source>
        <dbReference type="EMBL" id="CAI8027265.1"/>
    </source>
</evidence>
<reference evidence="1" key="1">
    <citation type="submission" date="2023-03" db="EMBL/GenBank/DDBJ databases">
        <authorList>
            <person name="Steffen K."/>
            <person name="Cardenas P."/>
        </authorList>
    </citation>
    <scope>NUCLEOTIDE SEQUENCE</scope>
</reference>
<organism evidence="1 2">
    <name type="scientific">Geodia barretti</name>
    <name type="common">Barrett's horny sponge</name>
    <dbReference type="NCBI Taxonomy" id="519541"/>
    <lineage>
        <taxon>Eukaryota</taxon>
        <taxon>Metazoa</taxon>
        <taxon>Porifera</taxon>
        <taxon>Demospongiae</taxon>
        <taxon>Heteroscleromorpha</taxon>
        <taxon>Tetractinellida</taxon>
        <taxon>Astrophorina</taxon>
        <taxon>Geodiidae</taxon>
        <taxon>Geodia</taxon>
    </lineage>
</organism>
<name>A0AA35WUL9_GEOBA</name>
<dbReference type="Proteomes" id="UP001174909">
    <property type="component" value="Unassembled WGS sequence"/>
</dbReference>
<gene>
    <name evidence="1" type="ORF">GBAR_LOCUS15604</name>
</gene>
<sequence>MPRVVRSACA</sequence>